<organism evidence="5">
    <name type="scientific">Thiolapillus brandeum</name>
    <dbReference type="NCBI Taxonomy" id="1076588"/>
    <lineage>
        <taxon>Bacteria</taxon>
        <taxon>Pseudomonadati</taxon>
        <taxon>Pseudomonadota</taxon>
        <taxon>Gammaproteobacteria</taxon>
        <taxon>Chromatiales</taxon>
        <taxon>Sedimenticolaceae</taxon>
        <taxon>Thiolapillus</taxon>
    </lineage>
</organism>
<dbReference type="InterPro" id="IPR012902">
    <property type="entry name" value="N_methyl_site"/>
</dbReference>
<dbReference type="Pfam" id="PF07963">
    <property type="entry name" value="N_methyl"/>
    <property type="match status" value="1"/>
</dbReference>
<keyword evidence="4" id="KW-0472">Membrane</keyword>
<dbReference type="GO" id="GO:0043107">
    <property type="term" value="P:type IV pilus-dependent motility"/>
    <property type="evidence" value="ECO:0007669"/>
    <property type="project" value="TreeGrafter"/>
</dbReference>
<dbReference type="NCBIfam" id="TIGR02532">
    <property type="entry name" value="IV_pilin_GFxxxE"/>
    <property type="match status" value="1"/>
</dbReference>
<dbReference type="GO" id="GO:0007155">
    <property type="term" value="P:cell adhesion"/>
    <property type="evidence" value="ECO:0007669"/>
    <property type="project" value="InterPro"/>
</dbReference>
<dbReference type="InterPro" id="IPR045584">
    <property type="entry name" value="Pilin-like"/>
</dbReference>
<dbReference type="PANTHER" id="PTHR30093:SF34">
    <property type="entry name" value="PREPILIN PEPTIDASE-DEPENDENT PROTEIN D"/>
    <property type="match status" value="1"/>
</dbReference>
<evidence type="ECO:0000256" key="1">
    <source>
        <dbReference type="ARBA" id="ARBA00005233"/>
    </source>
</evidence>
<evidence type="ECO:0000256" key="4">
    <source>
        <dbReference type="SAM" id="Phobius"/>
    </source>
</evidence>
<dbReference type="Gene3D" id="3.30.700.10">
    <property type="entry name" value="Glycoprotein, Type 4 Pilin"/>
    <property type="match status" value="1"/>
</dbReference>
<reference evidence="5" key="1">
    <citation type="journal article" date="2020" name="mSystems">
        <title>Genome- and Community-Level Interaction Insights into Carbon Utilization and Element Cycling Functions of Hydrothermarchaeota in Hydrothermal Sediment.</title>
        <authorList>
            <person name="Zhou Z."/>
            <person name="Liu Y."/>
            <person name="Xu W."/>
            <person name="Pan J."/>
            <person name="Luo Z.H."/>
            <person name="Li M."/>
        </authorList>
    </citation>
    <scope>NUCLEOTIDE SEQUENCE [LARGE SCALE GENOMIC DNA]</scope>
    <source>
        <strain evidence="5">HyVt-458</strain>
    </source>
</reference>
<keyword evidence="2" id="KW-0488">Methylation</keyword>
<comment type="similarity">
    <text evidence="1 3">Belongs to the N-Me-Phe pilin family.</text>
</comment>
<keyword evidence="4" id="KW-1133">Transmembrane helix</keyword>
<accession>A0A831RZC1</accession>
<gene>
    <name evidence="5" type="ORF">ENJ12_12300</name>
</gene>
<dbReference type="Proteomes" id="UP000886339">
    <property type="component" value="Unassembled WGS sequence"/>
</dbReference>
<dbReference type="AlphaFoldDB" id="A0A831RZC1"/>
<keyword evidence="4" id="KW-0812">Transmembrane</keyword>
<dbReference type="PROSITE" id="PS00409">
    <property type="entry name" value="PROKAR_NTER_METHYL"/>
    <property type="match status" value="1"/>
</dbReference>
<proteinExistence type="inferred from homology"/>
<name>A0A831RZC1_9GAMM</name>
<protein>
    <submittedName>
        <fullName evidence="5">Pilin</fullName>
    </submittedName>
</protein>
<dbReference type="InterPro" id="IPR001082">
    <property type="entry name" value="Pilin"/>
</dbReference>
<evidence type="ECO:0000256" key="2">
    <source>
        <dbReference type="ARBA" id="ARBA00022481"/>
    </source>
</evidence>
<feature type="transmembrane region" description="Helical" evidence="4">
    <location>
        <begin position="6"/>
        <end position="30"/>
    </location>
</feature>
<dbReference type="EMBL" id="DRLF01000422">
    <property type="protein sequence ID" value="HEC07630.1"/>
    <property type="molecule type" value="Genomic_DNA"/>
</dbReference>
<evidence type="ECO:0000256" key="3">
    <source>
        <dbReference type="RuleBase" id="RU000389"/>
    </source>
</evidence>
<keyword evidence="3" id="KW-0281">Fimbrium</keyword>
<dbReference type="PANTHER" id="PTHR30093">
    <property type="entry name" value="GENERAL SECRETION PATHWAY PROTEIN G"/>
    <property type="match status" value="1"/>
</dbReference>
<evidence type="ECO:0000313" key="5">
    <source>
        <dbReference type="EMBL" id="HEC07630.1"/>
    </source>
</evidence>
<dbReference type="Pfam" id="PF00114">
    <property type="entry name" value="Pilin"/>
    <property type="match status" value="1"/>
</dbReference>
<dbReference type="GO" id="GO:0044096">
    <property type="term" value="C:type IV pilus"/>
    <property type="evidence" value="ECO:0007669"/>
    <property type="project" value="TreeGrafter"/>
</dbReference>
<dbReference type="SUPFAM" id="SSF54523">
    <property type="entry name" value="Pili subunits"/>
    <property type="match status" value="1"/>
</dbReference>
<sequence length="144" mass="15170">MNDETGFTLIELMIVVAIIGILAAIAIPAYQDFIARAQVSEAFSLADGQKTKVGTVYNDDGNFNEANNGVGEIPAAGDISGKYVSRVEVVNGKITVTMGNNASSRIQGSTLVLSPITHSSSIEWACNEGAGTTLEDQYLPKACR</sequence>
<comment type="caution">
    <text evidence="5">The sequence shown here is derived from an EMBL/GenBank/DDBJ whole genome shotgun (WGS) entry which is preliminary data.</text>
</comment>